<evidence type="ECO:0000313" key="1">
    <source>
        <dbReference type="EMBL" id="QDU43325.1"/>
    </source>
</evidence>
<keyword evidence="2" id="KW-1185">Reference proteome</keyword>
<dbReference type="KEGG" id="sdyn:Mal52_17970"/>
<dbReference type="Proteomes" id="UP000319383">
    <property type="component" value="Chromosome"/>
</dbReference>
<dbReference type="AlphaFoldDB" id="A0A517ZLL3"/>
<protein>
    <submittedName>
        <fullName evidence="1">Uncharacterized protein</fullName>
    </submittedName>
</protein>
<sequence>MLHFTGSTDSLQSIYLAQLEERTNLILLTETDRLRAAVFTARDDPNDLS</sequence>
<gene>
    <name evidence="1" type="ORF">Mal52_17970</name>
</gene>
<evidence type="ECO:0000313" key="2">
    <source>
        <dbReference type="Proteomes" id="UP000319383"/>
    </source>
</evidence>
<dbReference type="EMBL" id="CP036276">
    <property type="protein sequence ID" value="QDU43325.1"/>
    <property type="molecule type" value="Genomic_DNA"/>
</dbReference>
<organism evidence="1 2">
    <name type="scientific">Symmachiella dynata</name>
    <dbReference type="NCBI Taxonomy" id="2527995"/>
    <lineage>
        <taxon>Bacteria</taxon>
        <taxon>Pseudomonadati</taxon>
        <taxon>Planctomycetota</taxon>
        <taxon>Planctomycetia</taxon>
        <taxon>Planctomycetales</taxon>
        <taxon>Planctomycetaceae</taxon>
        <taxon>Symmachiella</taxon>
    </lineage>
</organism>
<reference evidence="1 2" key="1">
    <citation type="submission" date="2019-02" db="EMBL/GenBank/DDBJ databases">
        <title>Deep-cultivation of Planctomycetes and their phenomic and genomic characterization uncovers novel biology.</title>
        <authorList>
            <person name="Wiegand S."/>
            <person name="Jogler M."/>
            <person name="Boedeker C."/>
            <person name="Pinto D."/>
            <person name="Vollmers J."/>
            <person name="Rivas-Marin E."/>
            <person name="Kohn T."/>
            <person name="Peeters S.H."/>
            <person name="Heuer A."/>
            <person name="Rast P."/>
            <person name="Oberbeckmann S."/>
            <person name="Bunk B."/>
            <person name="Jeske O."/>
            <person name="Meyerdierks A."/>
            <person name="Storesund J.E."/>
            <person name="Kallscheuer N."/>
            <person name="Luecker S."/>
            <person name="Lage O.M."/>
            <person name="Pohl T."/>
            <person name="Merkel B.J."/>
            <person name="Hornburger P."/>
            <person name="Mueller R.-W."/>
            <person name="Bruemmer F."/>
            <person name="Labrenz M."/>
            <person name="Spormann A.M."/>
            <person name="Op den Camp H."/>
            <person name="Overmann J."/>
            <person name="Amann R."/>
            <person name="Jetten M.S.M."/>
            <person name="Mascher T."/>
            <person name="Medema M.H."/>
            <person name="Devos D.P."/>
            <person name="Kaster A.-K."/>
            <person name="Ovreas L."/>
            <person name="Rohde M."/>
            <person name="Galperin M.Y."/>
            <person name="Jogler C."/>
        </authorList>
    </citation>
    <scope>NUCLEOTIDE SEQUENCE [LARGE SCALE GENOMIC DNA]</scope>
    <source>
        <strain evidence="1 2">Mal52</strain>
    </source>
</reference>
<proteinExistence type="predicted"/>
<name>A0A517ZLL3_9PLAN</name>
<accession>A0A517ZLL3</accession>